<dbReference type="GO" id="GO:0004341">
    <property type="term" value="F:gluconolactonase activity"/>
    <property type="evidence" value="ECO:0007669"/>
    <property type="project" value="TreeGrafter"/>
</dbReference>
<dbReference type="GO" id="GO:0005509">
    <property type="term" value="F:calcium ion binding"/>
    <property type="evidence" value="ECO:0007669"/>
    <property type="project" value="TreeGrafter"/>
</dbReference>
<dbReference type="Proteomes" id="UP000598360">
    <property type="component" value="Unassembled WGS sequence"/>
</dbReference>
<sequence>MSGDFELLVHRQALCGASPLWMSALNCVYWVDVLRRELHTYSREAGTDEVRVLPGVISALGATRHGQLIAAAADGFVRVHQGRAALEPVVPVNGPGDRMSAGGCDPRGRFVAGTVTLSRRPRGSALYVLDGERPRLLVDGMTTGGGVGWSPDGGRMYLVDVGSIWIYDYDVERGRAMGGRQWVSCAESEGVPEGLAVDADGCVWVAMHWTGRIHRYAPDGGLETVLWAPTRRVTGLAFGGTRLEEMYVTSACFGYDEPAFGQDPYAGALLRFRPGPVGAKLAPWQGV</sequence>
<protein>
    <submittedName>
        <fullName evidence="4">SMP-30/gluconolactonase/LRE family protein</fullName>
    </submittedName>
</protein>
<keyword evidence="5" id="KW-1185">Reference proteome</keyword>
<dbReference type="PRINTS" id="PR01790">
    <property type="entry name" value="SMP30FAMILY"/>
</dbReference>
<evidence type="ECO:0000256" key="1">
    <source>
        <dbReference type="ARBA" id="ARBA00008853"/>
    </source>
</evidence>
<dbReference type="SUPFAM" id="SSF63829">
    <property type="entry name" value="Calcium-dependent phosphotriesterase"/>
    <property type="match status" value="1"/>
</dbReference>
<dbReference type="InterPro" id="IPR011042">
    <property type="entry name" value="6-blade_b-propeller_TolB-like"/>
</dbReference>
<dbReference type="AlphaFoldDB" id="A0A929G032"/>
<dbReference type="PANTHER" id="PTHR10907:SF47">
    <property type="entry name" value="REGUCALCIN"/>
    <property type="match status" value="1"/>
</dbReference>
<evidence type="ECO:0000313" key="4">
    <source>
        <dbReference type="EMBL" id="MBE9373193.1"/>
    </source>
</evidence>
<accession>A0A929G032</accession>
<gene>
    <name evidence="4" type="ORF">IQ251_01895</name>
</gene>
<name>A0A929G032_9PSEU</name>
<reference evidence="4" key="1">
    <citation type="submission" date="2020-10" db="EMBL/GenBank/DDBJ databases">
        <title>Diversity and distribution of actinomycetes associated with coral in the coast of Hainan.</title>
        <authorList>
            <person name="Li F."/>
        </authorList>
    </citation>
    <scope>NUCLEOTIDE SEQUENCE</scope>
    <source>
        <strain evidence="4">HNM0983</strain>
    </source>
</reference>
<feature type="domain" description="SMP-30/Gluconolactonase/LRE-like region" evidence="3">
    <location>
        <begin position="16"/>
        <end position="251"/>
    </location>
</feature>
<comment type="caution">
    <text evidence="4">The sequence shown here is derived from an EMBL/GenBank/DDBJ whole genome shotgun (WGS) entry which is preliminary data.</text>
</comment>
<feature type="binding site" evidence="2">
    <location>
        <position position="98"/>
    </location>
    <ligand>
        <name>substrate</name>
    </ligand>
</feature>
<dbReference type="EMBL" id="JADEYC010000003">
    <property type="protein sequence ID" value="MBE9373193.1"/>
    <property type="molecule type" value="Genomic_DNA"/>
</dbReference>
<evidence type="ECO:0000313" key="5">
    <source>
        <dbReference type="Proteomes" id="UP000598360"/>
    </source>
</evidence>
<evidence type="ECO:0000256" key="2">
    <source>
        <dbReference type="PIRSR" id="PIRSR605511-2"/>
    </source>
</evidence>
<dbReference type="GO" id="GO:0019853">
    <property type="term" value="P:L-ascorbic acid biosynthetic process"/>
    <property type="evidence" value="ECO:0007669"/>
    <property type="project" value="TreeGrafter"/>
</dbReference>
<comment type="similarity">
    <text evidence="1">Belongs to the SMP-30/CGR1 family.</text>
</comment>
<proteinExistence type="inferred from homology"/>
<dbReference type="Gene3D" id="2.120.10.30">
    <property type="entry name" value="TolB, C-terminal domain"/>
    <property type="match status" value="1"/>
</dbReference>
<dbReference type="Pfam" id="PF08450">
    <property type="entry name" value="SGL"/>
    <property type="match status" value="1"/>
</dbReference>
<organism evidence="4 5">
    <name type="scientific">Saccharopolyspora montiporae</name>
    <dbReference type="NCBI Taxonomy" id="2781240"/>
    <lineage>
        <taxon>Bacteria</taxon>
        <taxon>Bacillati</taxon>
        <taxon>Actinomycetota</taxon>
        <taxon>Actinomycetes</taxon>
        <taxon>Pseudonocardiales</taxon>
        <taxon>Pseudonocardiaceae</taxon>
        <taxon>Saccharopolyspora</taxon>
    </lineage>
</organism>
<dbReference type="InterPro" id="IPR005511">
    <property type="entry name" value="SMP-30"/>
</dbReference>
<evidence type="ECO:0000259" key="3">
    <source>
        <dbReference type="Pfam" id="PF08450"/>
    </source>
</evidence>
<dbReference type="InterPro" id="IPR013658">
    <property type="entry name" value="SGL"/>
</dbReference>
<dbReference type="PANTHER" id="PTHR10907">
    <property type="entry name" value="REGUCALCIN"/>
    <property type="match status" value="1"/>
</dbReference>